<gene>
    <name evidence="1" type="ORF">EYF80_029829</name>
</gene>
<proteinExistence type="predicted"/>
<accession>A0A4Z2H268</accession>
<evidence type="ECO:0000313" key="1">
    <source>
        <dbReference type="EMBL" id="TNN59987.1"/>
    </source>
</evidence>
<dbReference type="Proteomes" id="UP000314294">
    <property type="component" value="Unassembled WGS sequence"/>
</dbReference>
<sequence length="70" mass="7657">MQLHIQDLAATFTPFSPRGDKTTSRLHANVVRVSPNVLGWIHLQEASYVGNPSRTEQLPLRADTMADGAA</sequence>
<name>A0A4Z2H268_9TELE</name>
<organism evidence="1 2">
    <name type="scientific">Liparis tanakae</name>
    <name type="common">Tanaka's snailfish</name>
    <dbReference type="NCBI Taxonomy" id="230148"/>
    <lineage>
        <taxon>Eukaryota</taxon>
        <taxon>Metazoa</taxon>
        <taxon>Chordata</taxon>
        <taxon>Craniata</taxon>
        <taxon>Vertebrata</taxon>
        <taxon>Euteleostomi</taxon>
        <taxon>Actinopterygii</taxon>
        <taxon>Neopterygii</taxon>
        <taxon>Teleostei</taxon>
        <taxon>Neoteleostei</taxon>
        <taxon>Acanthomorphata</taxon>
        <taxon>Eupercaria</taxon>
        <taxon>Perciformes</taxon>
        <taxon>Cottioidei</taxon>
        <taxon>Cottales</taxon>
        <taxon>Liparidae</taxon>
        <taxon>Liparis</taxon>
    </lineage>
</organism>
<comment type="caution">
    <text evidence="1">The sequence shown here is derived from an EMBL/GenBank/DDBJ whole genome shotgun (WGS) entry which is preliminary data.</text>
</comment>
<evidence type="ECO:0000313" key="2">
    <source>
        <dbReference type="Proteomes" id="UP000314294"/>
    </source>
</evidence>
<reference evidence="1 2" key="1">
    <citation type="submission" date="2019-03" db="EMBL/GenBank/DDBJ databases">
        <title>First draft genome of Liparis tanakae, snailfish: a comprehensive survey of snailfish specific genes.</title>
        <authorList>
            <person name="Kim W."/>
            <person name="Song I."/>
            <person name="Jeong J.-H."/>
            <person name="Kim D."/>
            <person name="Kim S."/>
            <person name="Ryu S."/>
            <person name="Song J.Y."/>
            <person name="Lee S.K."/>
        </authorList>
    </citation>
    <scope>NUCLEOTIDE SEQUENCE [LARGE SCALE GENOMIC DNA]</scope>
    <source>
        <tissue evidence="1">Muscle</tissue>
    </source>
</reference>
<dbReference type="AlphaFoldDB" id="A0A4Z2H268"/>
<dbReference type="EMBL" id="SRLO01000343">
    <property type="protein sequence ID" value="TNN59987.1"/>
    <property type="molecule type" value="Genomic_DNA"/>
</dbReference>
<protein>
    <submittedName>
        <fullName evidence="1">Uncharacterized protein</fullName>
    </submittedName>
</protein>
<keyword evidence="2" id="KW-1185">Reference proteome</keyword>